<dbReference type="RefSeq" id="WP_251806448.1">
    <property type="nucleotide sequence ID" value="NZ_CP166679.1"/>
</dbReference>
<dbReference type="EMBL" id="JBHUOK010000032">
    <property type="protein sequence ID" value="MFD2791246.1"/>
    <property type="molecule type" value="Genomic_DNA"/>
</dbReference>
<proteinExistence type="predicted"/>
<dbReference type="PROSITE" id="PS51257">
    <property type="entry name" value="PROKAR_LIPOPROTEIN"/>
    <property type="match status" value="1"/>
</dbReference>
<evidence type="ECO:0000313" key="1">
    <source>
        <dbReference type="EMBL" id="MFD2791246.1"/>
    </source>
</evidence>
<organism evidence="1 2">
    <name type="scientific">Arenibacter antarcticus</name>
    <dbReference type="NCBI Taxonomy" id="2040469"/>
    <lineage>
        <taxon>Bacteria</taxon>
        <taxon>Pseudomonadati</taxon>
        <taxon>Bacteroidota</taxon>
        <taxon>Flavobacteriia</taxon>
        <taxon>Flavobacteriales</taxon>
        <taxon>Flavobacteriaceae</taxon>
        <taxon>Arenibacter</taxon>
    </lineage>
</organism>
<accession>A0ABW5VMS1</accession>
<gene>
    <name evidence="1" type="ORF">ACFS1K_15830</name>
</gene>
<keyword evidence="2" id="KW-1185">Reference proteome</keyword>
<name>A0ABW5VMS1_9FLAO</name>
<comment type="caution">
    <text evidence="1">The sequence shown here is derived from an EMBL/GenBank/DDBJ whole genome shotgun (WGS) entry which is preliminary data.</text>
</comment>
<protein>
    <submittedName>
        <fullName evidence="1">Ribonuclease HII</fullName>
    </submittedName>
</protein>
<evidence type="ECO:0000313" key="2">
    <source>
        <dbReference type="Proteomes" id="UP001597532"/>
    </source>
</evidence>
<dbReference type="Proteomes" id="UP001597532">
    <property type="component" value="Unassembled WGS sequence"/>
</dbReference>
<sequence length="819" mass="92980">MKFKIAIISFLFLLACNKNNNTTSPLLHYVPHNSSVIIKINDKVSFSSELENNDLLKSFSSTKAYASLVAKAKPLQYLQTNLESILAFVELGKGNFEILYIVHKSEDLINLDEITDKKVEHITYQGSNLEKYTLEGATFYSTSLNDKIIFSSAKMLLENMLRKEKDLSTQPSLNTLYQVTNNQSSANIFLNTKKSNSLLSPILNKDQHLDISKFTEWVCVDFNSNKDHLKLNGINTVSDSLPTVSNLFNSTHALINKTPNLAPMTSDAIVSYTFDNYSSFARNQKKYLDKSILIDNTFNAVEEIGFIYLNNETSIILHTSGSENIQEYLDGLKIGSEDYQGNEIVALSKSDFLNHYFDPLVKNYTANHYTIIENAFVFANTAESLKTIIANYKSSATFEKTATYKTAKEQLADESSILFIANAKGVEYFLNHNISAEIVKEIKVKELAEYTFAAQMVAEDNFHHTNILFQKIAHETTLNQTTPLFTLTLDKGIANAPQFVKNHLTKKEEIVVQDQENNLYLISTEGKVLWKKQLKGRIQGRIEQVDLYKNGRLQLAFTTDNEFLILDRNGNEVSPFTFKYDGGNLNPLAVFDYEKKRDYRFVVSQGAKITMYNRLGKKVTGFKFNKAERSILGSAKHFRIGRNDYVVFKEEGGELKILSRTGEIRVPVKEKIAFSDNEVHLHKNKFTLTDIKGRLYQIDEKGKMTSTNLKLLPDHGIDATSNTLVIMNDNVLTIRSKKVELELGVYSKPKIFYLNDKIYVSVTDIQNQKIYLFDSQAESISNFPVPGSSVIDLSDMDNDHKLELVTKDQDNSIIVYRIN</sequence>
<reference evidence="2" key="1">
    <citation type="journal article" date="2019" name="Int. J. Syst. Evol. Microbiol.">
        <title>The Global Catalogue of Microorganisms (GCM) 10K type strain sequencing project: providing services to taxonomists for standard genome sequencing and annotation.</title>
        <authorList>
            <consortium name="The Broad Institute Genomics Platform"/>
            <consortium name="The Broad Institute Genome Sequencing Center for Infectious Disease"/>
            <person name="Wu L."/>
            <person name="Ma J."/>
        </authorList>
    </citation>
    <scope>NUCLEOTIDE SEQUENCE [LARGE SCALE GENOMIC DNA]</scope>
    <source>
        <strain evidence="2">KCTC 52924</strain>
    </source>
</reference>
<dbReference type="SUPFAM" id="SSF69322">
    <property type="entry name" value="Tricorn protease domain 2"/>
    <property type="match status" value="1"/>
</dbReference>